<reference evidence="3" key="1">
    <citation type="journal article" date="2019" name="Int. J. Syst. Evol. Microbiol.">
        <title>The Global Catalogue of Microorganisms (GCM) 10K type strain sequencing project: providing services to taxonomists for standard genome sequencing and annotation.</title>
        <authorList>
            <consortium name="The Broad Institute Genomics Platform"/>
            <consortium name="The Broad Institute Genome Sequencing Center for Infectious Disease"/>
            <person name="Wu L."/>
            <person name="Ma J."/>
        </authorList>
    </citation>
    <scope>NUCLEOTIDE SEQUENCE [LARGE SCALE GENOMIC DNA]</scope>
    <source>
        <strain evidence="3">KCTC 22245</strain>
    </source>
</reference>
<evidence type="ECO:0000313" key="2">
    <source>
        <dbReference type="EMBL" id="MFC3303645.1"/>
    </source>
</evidence>
<proteinExistence type="predicted"/>
<dbReference type="InterPro" id="IPR013324">
    <property type="entry name" value="RNA_pol_sigma_r3/r4-like"/>
</dbReference>
<dbReference type="InterPro" id="IPR036388">
    <property type="entry name" value="WH-like_DNA-bd_sf"/>
</dbReference>
<name>A0ABV7MFX4_9PROT</name>
<feature type="domain" description="RNA polymerase sigma factor 70 region 4 type 2" evidence="1">
    <location>
        <begin position="199"/>
        <end position="248"/>
    </location>
</feature>
<dbReference type="Gene3D" id="1.10.10.10">
    <property type="entry name" value="Winged helix-like DNA-binding domain superfamily/Winged helix DNA-binding domain"/>
    <property type="match status" value="1"/>
</dbReference>
<gene>
    <name evidence="2" type="ORF">ACFONP_12990</name>
</gene>
<protein>
    <submittedName>
        <fullName evidence="2">RNA polymerase sigma factor</fullName>
    </submittedName>
</protein>
<dbReference type="Pfam" id="PF08281">
    <property type="entry name" value="Sigma70_r4_2"/>
    <property type="match status" value="1"/>
</dbReference>
<accession>A0ABV7MFX4</accession>
<dbReference type="InterPro" id="IPR013249">
    <property type="entry name" value="RNA_pol_sigma70_r4_t2"/>
</dbReference>
<dbReference type="SUPFAM" id="SSF88659">
    <property type="entry name" value="Sigma3 and sigma4 domains of RNA polymerase sigma factors"/>
    <property type="match status" value="1"/>
</dbReference>
<dbReference type="InterPro" id="IPR014284">
    <property type="entry name" value="RNA_pol_sigma-70_dom"/>
</dbReference>
<evidence type="ECO:0000259" key="1">
    <source>
        <dbReference type="Pfam" id="PF08281"/>
    </source>
</evidence>
<dbReference type="NCBIfam" id="TIGR02937">
    <property type="entry name" value="sigma70-ECF"/>
    <property type="match status" value="1"/>
</dbReference>
<evidence type="ECO:0000313" key="3">
    <source>
        <dbReference type="Proteomes" id="UP001595607"/>
    </source>
</evidence>
<organism evidence="2 3">
    <name type="scientific">Parvularcula lutaonensis</name>
    <dbReference type="NCBI Taxonomy" id="491923"/>
    <lineage>
        <taxon>Bacteria</taxon>
        <taxon>Pseudomonadati</taxon>
        <taxon>Pseudomonadota</taxon>
        <taxon>Alphaproteobacteria</taxon>
        <taxon>Parvularculales</taxon>
        <taxon>Parvularculaceae</taxon>
        <taxon>Parvularcula</taxon>
    </lineage>
</organism>
<dbReference type="RefSeq" id="WP_378993179.1">
    <property type="nucleotide sequence ID" value="NZ_JBHRVA010000003.1"/>
</dbReference>
<dbReference type="Proteomes" id="UP001595607">
    <property type="component" value="Unassembled WGS sequence"/>
</dbReference>
<dbReference type="EMBL" id="JBHRVA010000003">
    <property type="protein sequence ID" value="MFC3303645.1"/>
    <property type="molecule type" value="Genomic_DNA"/>
</dbReference>
<sequence>MDLALNEAAKELERQARRHMEKVRREYHWQQTRRRQRMEALRQPPADVQAQERRQLFFDLIEQHLDRVWTYAWRELRYLEASGSIPAGALSVEDAIDAILAEGAKRFEERPTEFSVDEWLLKLTVETLEAEARRVARTLPADALSLEDEVPEPATDPTTADEEFYEFYQPDDAPRLEDVVPYPQAHSPEAELEEREEALAVHRALSQLPQRWRHALVLSFIEDMPRDRVASMLGVTEKELGEMIDRALTVLRAKLLDDQVDSEALSDGRVADHLRNTRRIVVHQAMRLRLARALGIEAPVSTNAD</sequence>
<keyword evidence="3" id="KW-1185">Reference proteome</keyword>
<comment type="caution">
    <text evidence="2">The sequence shown here is derived from an EMBL/GenBank/DDBJ whole genome shotgun (WGS) entry which is preliminary data.</text>
</comment>